<evidence type="ECO:0000256" key="1">
    <source>
        <dbReference type="SAM" id="MobiDB-lite"/>
    </source>
</evidence>
<feature type="transmembrane region" description="Helical" evidence="2">
    <location>
        <begin position="94"/>
        <end position="116"/>
    </location>
</feature>
<gene>
    <name evidence="4" type="ORF">C8F04DRAFT_1289567</name>
    <name evidence="5" type="ORF">C8F04DRAFT_1392965</name>
</gene>
<feature type="transmembrane region" description="Helical" evidence="2">
    <location>
        <begin position="55"/>
        <end position="74"/>
    </location>
</feature>
<feature type="transmembrane region" description="Helical" evidence="2">
    <location>
        <begin position="209"/>
        <end position="231"/>
    </location>
</feature>
<sequence length="331" mass="36327">MSAPPAGPTPPFGSIIDVHRLFGPLLIGVFFNMILYGLLIAQMMTYYQTSRKDSIWIRLLVFYVLFVETANTALDISVMYQPLVLEYGSIPGKLPTVFLTQPLCIAMIACPIELFFIYRIRVLTGNKIIPIIFTCFSAIAFGCGIWTTVALAGATGWDNVSVSFQAATAWISSSMGTDLCIAAVMAWALRSKKTGFAHTDTVVDRIIRLTVQTGLITAVTNILDMLSFLFIKNSTFNFMWSNPLSKLYSNCMMSSLNARTMLKQDLPTHVSGERSNPSSSSGGGVGSVGKFVAARPFTLTKDSMGGSTFQNDELNDPDYGIQMNKITERFD</sequence>
<dbReference type="EMBL" id="JARJCM010000032">
    <property type="protein sequence ID" value="KAJ7038416.1"/>
    <property type="molecule type" value="Genomic_DNA"/>
</dbReference>
<evidence type="ECO:0000259" key="3">
    <source>
        <dbReference type="Pfam" id="PF20152"/>
    </source>
</evidence>
<keyword evidence="6" id="KW-1185">Reference proteome</keyword>
<evidence type="ECO:0000313" key="5">
    <source>
        <dbReference type="EMBL" id="KAJ7038416.1"/>
    </source>
</evidence>
<dbReference type="AlphaFoldDB" id="A0AAD6SLB0"/>
<comment type="caution">
    <text evidence="4">The sequence shown here is derived from an EMBL/GenBank/DDBJ whole genome shotgun (WGS) entry which is preliminary data.</text>
</comment>
<feature type="domain" description="DUF6534" evidence="3">
    <location>
        <begin position="174"/>
        <end position="260"/>
    </location>
</feature>
<keyword evidence="2" id="KW-1133">Transmembrane helix</keyword>
<reference evidence="4" key="1">
    <citation type="submission" date="2023-03" db="EMBL/GenBank/DDBJ databases">
        <title>Massive genome expansion in bonnet fungi (Mycena s.s.) driven by repeated elements and novel gene families across ecological guilds.</title>
        <authorList>
            <consortium name="Lawrence Berkeley National Laboratory"/>
            <person name="Harder C.B."/>
            <person name="Miyauchi S."/>
            <person name="Viragh M."/>
            <person name="Kuo A."/>
            <person name="Thoen E."/>
            <person name="Andreopoulos B."/>
            <person name="Lu D."/>
            <person name="Skrede I."/>
            <person name="Drula E."/>
            <person name="Henrissat B."/>
            <person name="Morin E."/>
            <person name="Kohler A."/>
            <person name="Barry K."/>
            <person name="LaButti K."/>
            <person name="Morin E."/>
            <person name="Salamov A."/>
            <person name="Lipzen A."/>
            <person name="Mereny Z."/>
            <person name="Hegedus B."/>
            <person name="Baldrian P."/>
            <person name="Stursova M."/>
            <person name="Weitz H."/>
            <person name="Taylor A."/>
            <person name="Grigoriev I.V."/>
            <person name="Nagy L.G."/>
            <person name="Martin F."/>
            <person name="Kauserud H."/>
        </authorList>
    </citation>
    <scope>NUCLEOTIDE SEQUENCE</scope>
    <source>
        <strain evidence="4">CBHHK200</strain>
    </source>
</reference>
<name>A0AAD6SLB0_9AGAR</name>
<dbReference type="InterPro" id="IPR045339">
    <property type="entry name" value="DUF6534"/>
</dbReference>
<feature type="transmembrane region" description="Helical" evidence="2">
    <location>
        <begin position="169"/>
        <end position="189"/>
    </location>
</feature>
<evidence type="ECO:0000256" key="2">
    <source>
        <dbReference type="SAM" id="Phobius"/>
    </source>
</evidence>
<evidence type="ECO:0000313" key="6">
    <source>
        <dbReference type="Proteomes" id="UP001218188"/>
    </source>
</evidence>
<keyword evidence="2" id="KW-0472">Membrane</keyword>
<feature type="region of interest" description="Disordered" evidence="1">
    <location>
        <begin position="267"/>
        <end position="286"/>
    </location>
</feature>
<organism evidence="4 6">
    <name type="scientific">Mycena alexandri</name>
    <dbReference type="NCBI Taxonomy" id="1745969"/>
    <lineage>
        <taxon>Eukaryota</taxon>
        <taxon>Fungi</taxon>
        <taxon>Dikarya</taxon>
        <taxon>Basidiomycota</taxon>
        <taxon>Agaricomycotina</taxon>
        <taxon>Agaricomycetes</taxon>
        <taxon>Agaricomycetidae</taxon>
        <taxon>Agaricales</taxon>
        <taxon>Marasmiineae</taxon>
        <taxon>Mycenaceae</taxon>
        <taxon>Mycena</taxon>
    </lineage>
</organism>
<feature type="transmembrane region" description="Helical" evidence="2">
    <location>
        <begin position="128"/>
        <end position="149"/>
    </location>
</feature>
<feature type="transmembrane region" description="Helical" evidence="2">
    <location>
        <begin position="21"/>
        <end position="43"/>
    </location>
</feature>
<proteinExistence type="predicted"/>
<dbReference type="Pfam" id="PF20152">
    <property type="entry name" value="DUF6534"/>
    <property type="match status" value="1"/>
</dbReference>
<dbReference type="EMBL" id="JARJCM010000108">
    <property type="protein sequence ID" value="KAJ7028833.1"/>
    <property type="molecule type" value="Genomic_DNA"/>
</dbReference>
<evidence type="ECO:0000313" key="4">
    <source>
        <dbReference type="EMBL" id="KAJ7028833.1"/>
    </source>
</evidence>
<protein>
    <recommendedName>
        <fullName evidence="3">DUF6534 domain-containing protein</fullName>
    </recommendedName>
</protein>
<keyword evidence="2" id="KW-0812">Transmembrane</keyword>
<dbReference type="Proteomes" id="UP001218188">
    <property type="component" value="Unassembled WGS sequence"/>
</dbReference>
<dbReference type="PANTHER" id="PTHR40465">
    <property type="entry name" value="CHROMOSOME 1, WHOLE GENOME SHOTGUN SEQUENCE"/>
    <property type="match status" value="1"/>
</dbReference>
<dbReference type="PANTHER" id="PTHR40465:SF1">
    <property type="entry name" value="DUF6534 DOMAIN-CONTAINING PROTEIN"/>
    <property type="match status" value="1"/>
</dbReference>
<accession>A0AAD6SLB0</accession>